<dbReference type="EMBL" id="JAAGMD010000349">
    <property type="protein sequence ID" value="NEA86835.1"/>
    <property type="molecule type" value="Genomic_DNA"/>
</dbReference>
<organism evidence="2">
    <name type="scientific">Streptomyces sp. SID14436</name>
    <dbReference type="NCBI Taxonomy" id="2706070"/>
    <lineage>
        <taxon>Bacteria</taxon>
        <taxon>Bacillati</taxon>
        <taxon>Actinomycetota</taxon>
        <taxon>Actinomycetes</taxon>
        <taxon>Kitasatosporales</taxon>
        <taxon>Streptomycetaceae</taxon>
        <taxon>Streptomyces</taxon>
    </lineage>
</organism>
<name>A0A6G3QU12_9ACTN</name>
<sequence length="104" mass="11381">MLRATAALHGVPQLALAWQWDDVFRAGQLERLGAGIFLPPHGEGASADRVRDRLAQILAEPSFRQGAARIRAEMLRTPAPGAVVPTLEQLTARHRVSAGQRVRR</sequence>
<feature type="domain" description="Erythromycin biosynthesis protein CIII-like C-terminal" evidence="1">
    <location>
        <begin position="4"/>
        <end position="90"/>
    </location>
</feature>
<dbReference type="GO" id="GO:0016757">
    <property type="term" value="F:glycosyltransferase activity"/>
    <property type="evidence" value="ECO:0007669"/>
    <property type="project" value="UniProtKB-ARBA"/>
</dbReference>
<dbReference type="Gene3D" id="3.40.50.2000">
    <property type="entry name" value="Glycogen Phosphorylase B"/>
    <property type="match status" value="2"/>
</dbReference>
<dbReference type="SUPFAM" id="SSF53756">
    <property type="entry name" value="UDP-Glycosyltransferase/glycogen phosphorylase"/>
    <property type="match status" value="1"/>
</dbReference>
<evidence type="ECO:0000313" key="2">
    <source>
        <dbReference type="EMBL" id="NEA86835.1"/>
    </source>
</evidence>
<gene>
    <name evidence="2" type="ORF">G3I53_12475</name>
</gene>
<protein>
    <recommendedName>
        <fullName evidence="1">Erythromycin biosynthesis protein CIII-like C-terminal domain-containing protein</fullName>
    </recommendedName>
</protein>
<dbReference type="Pfam" id="PF06722">
    <property type="entry name" value="EryCIII-like_C"/>
    <property type="match status" value="1"/>
</dbReference>
<evidence type="ECO:0000259" key="1">
    <source>
        <dbReference type="Pfam" id="PF06722"/>
    </source>
</evidence>
<proteinExistence type="predicted"/>
<dbReference type="InterPro" id="IPR010610">
    <property type="entry name" value="EryCIII-like_C"/>
</dbReference>
<reference evidence="2" key="1">
    <citation type="submission" date="2020-01" db="EMBL/GenBank/DDBJ databases">
        <title>Insect and environment-associated Actinomycetes.</title>
        <authorList>
            <person name="Currrie C."/>
            <person name="Chevrette M."/>
            <person name="Carlson C."/>
            <person name="Stubbendieck R."/>
            <person name="Wendt-Pienkowski E."/>
        </authorList>
    </citation>
    <scope>NUCLEOTIDE SEQUENCE</scope>
    <source>
        <strain evidence="2">SID14436</strain>
    </source>
</reference>
<dbReference type="AlphaFoldDB" id="A0A6G3QU12"/>
<accession>A0A6G3QU12</accession>
<comment type="caution">
    <text evidence="2">The sequence shown here is derived from an EMBL/GenBank/DDBJ whole genome shotgun (WGS) entry which is preliminary data.</text>
</comment>
<dbReference type="RefSeq" id="WP_164338112.1">
    <property type="nucleotide sequence ID" value="NZ_JAAGMD010000349.1"/>
</dbReference>